<reference evidence="1" key="3">
    <citation type="submission" date="2021-01" db="EMBL/GenBank/DDBJ databases">
        <authorList>
            <consortium name="Genoscope - CEA"/>
            <person name="William W."/>
        </authorList>
    </citation>
    <scope>NUCLEOTIDE SEQUENCE</scope>
</reference>
<reference evidence="2 3" key="1">
    <citation type="journal article" date="2014" name="Science">
        <title>Plant genetics. Early allopolyploid evolution in the post-Neolithic Brassica napus oilseed genome.</title>
        <authorList>
            <person name="Chalhoub B."/>
            <person name="Denoeud F."/>
            <person name="Liu S."/>
            <person name="Parkin I.A."/>
            <person name="Tang H."/>
            <person name="Wang X."/>
            <person name="Chiquet J."/>
            <person name="Belcram H."/>
            <person name="Tong C."/>
            <person name="Samans B."/>
            <person name="Correa M."/>
            <person name="Da Silva C."/>
            <person name="Just J."/>
            <person name="Falentin C."/>
            <person name="Koh C.S."/>
            <person name="Le Clainche I."/>
            <person name="Bernard M."/>
            <person name="Bento P."/>
            <person name="Noel B."/>
            <person name="Labadie K."/>
            <person name="Alberti A."/>
            <person name="Charles M."/>
            <person name="Arnaud D."/>
            <person name="Guo H."/>
            <person name="Daviaud C."/>
            <person name="Alamery S."/>
            <person name="Jabbari K."/>
            <person name="Zhao M."/>
            <person name="Edger P.P."/>
            <person name="Chelaifa H."/>
            <person name="Tack D."/>
            <person name="Lassalle G."/>
            <person name="Mestiri I."/>
            <person name="Schnel N."/>
            <person name="Le Paslier M.C."/>
            <person name="Fan G."/>
            <person name="Renault V."/>
            <person name="Bayer P.E."/>
            <person name="Golicz A.A."/>
            <person name="Manoli S."/>
            <person name="Lee T.H."/>
            <person name="Thi V.H."/>
            <person name="Chalabi S."/>
            <person name="Hu Q."/>
            <person name="Fan C."/>
            <person name="Tollenaere R."/>
            <person name="Lu Y."/>
            <person name="Battail C."/>
            <person name="Shen J."/>
            <person name="Sidebottom C.H."/>
            <person name="Wang X."/>
            <person name="Canaguier A."/>
            <person name="Chauveau A."/>
            <person name="Berard A."/>
            <person name="Deniot G."/>
            <person name="Guan M."/>
            <person name="Liu Z."/>
            <person name="Sun F."/>
            <person name="Lim Y.P."/>
            <person name="Lyons E."/>
            <person name="Town C.D."/>
            <person name="Bancroft I."/>
            <person name="Wang X."/>
            <person name="Meng J."/>
            <person name="Ma J."/>
            <person name="Pires J.C."/>
            <person name="King G.J."/>
            <person name="Brunel D."/>
            <person name="Delourme R."/>
            <person name="Renard M."/>
            <person name="Aury J.M."/>
            <person name="Adams K.L."/>
            <person name="Batley J."/>
            <person name="Snowdon R.J."/>
            <person name="Tost J."/>
            <person name="Edwards D."/>
            <person name="Zhou Y."/>
            <person name="Hua W."/>
            <person name="Sharpe A.G."/>
            <person name="Paterson A.H."/>
            <person name="Guan C."/>
            <person name="Wincker P."/>
        </authorList>
    </citation>
    <scope>NUCLEOTIDE SEQUENCE [LARGE SCALE GENOMIC DNA]</scope>
    <source>
        <strain evidence="3">cv. Darmor-bzh</strain>
    </source>
</reference>
<dbReference type="Proteomes" id="UP000028999">
    <property type="component" value="Unassembled WGS sequence"/>
</dbReference>
<protein>
    <submittedName>
        <fullName evidence="1">(rape) hypothetical protein</fullName>
    </submittedName>
    <submittedName>
        <fullName evidence="2">BnaCnng17620D protein</fullName>
    </submittedName>
</protein>
<evidence type="ECO:0000313" key="2">
    <source>
        <dbReference type="EMBL" id="CDY49538.1"/>
    </source>
</evidence>
<evidence type="ECO:0000313" key="1">
    <source>
        <dbReference type="EMBL" id="CAF1948902.1"/>
    </source>
</evidence>
<accession>A0A078IKG5</accession>
<organism evidence="2 3">
    <name type="scientific">Brassica napus</name>
    <name type="common">Rape</name>
    <dbReference type="NCBI Taxonomy" id="3708"/>
    <lineage>
        <taxon>Eukaryota</taxon>
        <taxon>Viridiplantae</taxon>
        <taxon>Streptophyta</taxon>
        <taxon>Embryophyta</taxon>
        <taxon>Tracheophyta</taxon>
        <taxon>Spermatophyta</taxon>
        <taxon>Magnoliopsida</taxon>
        <taxon>eudicotyledons</taxon>
        <taxon>Gunneridae</taxon>
        <taxon>Pentapetalae</taxon>
        <taxon>rosids</taxon>
        <taxon>malvids</taxon>
        <taxon>Brassicales</taxon>
        <taxon>Brassicaceae</taxon>
        <taxon>Brassiceae</taxon>
        <taxon>Brassica</taxon>
    </lineage>
</organism>
<reference evidence="2" key="2">
    <citation type="submission" date="2014-06" db="EMBL/GenBank/DDBJ databases">
        <authorList>
            <person name="Genoscope - CEA"/>
        </authorList>
    </citation>
    <scope>NUCLEOTIDE SEQUENCE</scope>
</reference>
<dbReference type="EMBL" id="HG994371">
    <property type="protein sequence ID" value="CAF1948902.1"/>
    <property type="molecule type" value="Genomic_DNA"/>
</dbReference>
<sequence>MESDGHEFSSCFIRRYCRHICFPPLLSGHNPCLLHMGNRLEYSVNTSLSQLHVLSSITYHLASPPASTSSCFSNWLCFHSDLLTQVLNHHFLIRFHLPHWLVEFSCFEPTKAFFLLYDLEILEITMFFDLCKSSKLQVCVENYQVCTSELMHMWTVTSLDLISS</sequence>
<dbReference type="PaxDb" id="3708-A0A078IKG5"/>
<dbReference type="AlphaFoldDB" id="A0A078IKG5"/>
<evidence type="ECO:0000313" key="3">
    <source>
        <dbReference type="Proteomes" id="UP000028999"/>
    </source>
</evidence>
<dbReference type="OMA" id="ILEITMF"/>
<keyword evidence="3" id="KW-1185">Reference proteome</keyword>
<dbReference type="Gramene" id="CDY49538">
    <property type="protein sequence ID" value="CDY49538"/>
    <property type="gene ID" value="GSBRNA2T00093235001"/>
</dbReference>
<gene>
    <name evidence="2" type="primary">BnaCnng17620D</name>
    <name evidence="1" type="ORF">DARMORV10_C07P03720.1</name>
    <name evidence="2" type="ORF">GSBRNA2T00093235001</name>
</gene>
<dbReference type="Proteomes" id="UP001295469">
    <property type="component" value="Chromosome C07"/>
</dbReference>
<dbReference type="EMBL" id="LK032839">
    <property type="protein sequence ID" value="CDY49538.1"/>
    <property type="molecule type" value="Genomic_DNA"/>
</dbReference>
<name>A0A078IKG5_BRANA</name>
<proteinExistence type="predicted"/>